<feature type="transmembrane region" description="Helical" evidence="1">
    <location>
        <begin position="48"/>
        <end position="69"/>
    </location>
</feature>
<sequence>MCFRIIVFIGNFFGCVIETTNPDRLDDNAFGRRERKKKRCRTLIEREIYMYIYLQVVCIYLFDGTITPFRGMRVLF</sequence>
<keyword evidence="1" id="KW-0472">Membrane</keyword>
<name>A0A2M4D3W8_ANODA</name>
<accession>A0A2M4D3W8</accession>
<organism evidence="2">
    <name type="scientific">Anopheles darlingi</name>
    <name type="common">Mosquito</name>
    <dbReference type="NCBI Taxonomy" id="43151"/>
    <lineage>
        <taxon>Eukaryota</taxon>
        <taxon>Metazoa</taxon>
        <taxon>Ecdysozoa</taxon>
        <taxon>Arthropoda</taxon>
        <taxon>Hexapoda</taxon>
        <taxon>Insecta</taxon>
        <taxon>Pterygota</taxon>
        <taxon>Neoptera</taxon>
        <taxon>Endopterygota</taxon>
        <taxon>Diptera</taxon>
        <taxon>Nematocera</taxon>
        <taxon>Culicoidea</taxon>
        <taxon>Culicidae</taxon>
        <taxon>Anophelinae</taxon>
        <taxon>Anopheles</taxon>
    </lineage>
</organism>
<protein>
    <submittedName>
        <fullName evidence="2">Uncharacterized protein</fullName>
    </submittedName>
</protein>
<reference evidence="2" key="1">
    <citation type="submission" date="2018-01" db="EMBL/GenBank/DDBJ databases">
        <title>An insight into the sialome of Amazonian anophelines.</title>
        <authorList>
            <person name="Ribeiro J.M."/>
            <person name="Scarpassa V."/>
            <person name="Calvo E."/>
        </authorList>
    </citation>
    <scope>NUCLEOTIDE SEQUENCE</scope>
</reference>
<dbReference type="AlphaFoldDB" id="A0A2M4D3W8"/>
<proteinExistence type="predicted"/>
<evidence type="ECO:0000256" key="1">
    <source>
        <dbReference type="SAM" id="Phobius"/>
    </source>
</evidence>
<keyword evidence="1" id="KW-0812">Transmembrane</keyword>
<evidence type="ECO:0000313" key="2">
    <source>
        <dbReference type="EMBL" id="MBW72236.1"/>
    </source>
</evidence>
<keyword evidence="1" id="KW-1133">Transmembrane helix</keyword>
<dbReference type="EMBL" id="GGFL01008058">
    <property type="protein sequence ID" value="MBW72236.1"/>
    <property type="molecule type" value="Transcribed_RNA"/>
</dbReference>